<dbReference type="EMBL" id="LXJU01000042">
    <property type="protein sequence ID" value="OGE47511.1"/>
    <property type="molecule type" value="Genomic_DNA"/>
</dbReference>
<feature type="compositionally biased region" description="Polar residues" evidence="1">
    <location>
        <begin position="159"/>
        <end position="175"/>
    </location>
</feature>
<dbReference type="STRING" id="1835702.A0A1F5L3M5"/>
<feature type="region of interest" description="Disordered" evidence="1">
    <location>
        <begin position="20"/>
        <end position="242"/>
    </location>
</feature>
<gene>
    <name evidence="2" type="ORF">PENARI_c042G04901</name>
</gene>
<feature type="compositionally biased region" description="Polar residues" evidence="1">
    <location>
        <begin position="87"/>
        <end position="98"/>
    </location>
</feature>
<proteinExistence type="predicted"/>
<feature type="compositionally biased region" description="Polar residues" evidence="1">
    <location>
        <begin position="130"/>
        <end position="140"/>
    </location>
</feature>
<sequence length="496" mass="55353">MFKKICGKVKCLGRLGSMCHCDDEGANTEGPSQSNRPRQSTRQNQGNGQRQAIPQNVGPQDNGEVNQENEQTEENEEGENYPPLPPSRTSSKASSTGLTHARNEANLSERGPNNQTDPMDEDNGEGPQEVGNSPRPSINSKGKRRRLQEEEDPEYVEGQQGSSSHRGVSGLSTPSKRVRSDPPSPVHHSPSPIASSSRDQVPYWSWSPGTSREGSPRPKAPRPDSPWPAPQPEKTPDPRKPTKEKIAKYRELGANFQAWIDDPNKPDCPIDRSWLTLDELENDPTNYEESWHKEYDMTADDPVELQGGDPSSTNIPRGEDQYRYTSLRRFHVYVDRPENENAWSSHEHLIGRGIIIGKSIWRKGGQHWNVIAQALYTNDYNIDTLRHVMFTNVINDELAPYIEQVLYPRKGTLWSDAGEVPCKKFLRGSIEYQELLGTKLGKGVAALILAAFTRGTVRITQIVVWSYNGSAQIRFEIEPNVPDPIALPADAGLGPI</sequence>
<accession>A0A1F5L3M5</accession>
<name>A0A1F5L3M5_PENAI</name>
<reference evidence="2 3" key="1">
    <citation type="journal article" date="2016" name="Sci. Rep.">
        <title>Penicillium arizonense, a new, genome sequenced fungal species, reveals a high chemical diversity in secreted metabolites.</title>
        <authorList>
            <person name="Grijseels S."/>
            <person name="Nielsen J.C."/>
            <person name="Randelovic M."/>
            <person name="Nielsen J."/>
            <person name="Nielsen K.F."/>
            <person name="Workman M."/>
            <person name="Frisvad J.C."/>
        </authorList>
    </citation>
    <scope>NUCLEOTIDE SEQUENCE [LARGE SCALE GENOMIC DNA]</scope>
    <source>
        <strain evidence="2 3">CBS 141311</strain>
    </source>
</reference>
<keyword evidence="3" id="KW-1185">Reference proteome</keyword>
<feature type="compositionally biased region" description="Polar residues" evidence="1">
    <location>
        <begin position="29"/>
        <end position="59"/>
    </location>
</feature>
<feature type="compositionally biased region" description="Acidic residues" evidence="1">
    <location>
        <begin position="70"/>
        <end position="79"/>
    </location>
</feature>
<evidence type="ECO:0000256" key="1">
    <source>
        <dbReference type="SAM" id="MobiDB-lite"/>
    </source>
</evidence>
<dbReference type="AlphaFoldDB" id="A0A1F5L3M5"/>
<organism evidence="2 3">
    <name type="scientific">Penicillium arizonense</name>
    <dbReference type="NCBI Taxonomy" id="1835702"/>
    <lineage>
        <taxon>Eukaryota</taxon>
        <taxon>Fungi</taxon>
        <taxon>Dikarya</taxon>
        <taxon>Ascomycota</taxon>
        <taxon>Pezizomycotina</taxon>
        <taxon>Eurotiomycetes</taxon>
        <taxon>Eurotiomycetidae</taxon>
        <taxon>Eurotiales</taxon>
        <taxon>Aspergillaceae</taxon>
        <taxon>Penicillium</taxon>
    </lineage>
</organism>
<feature type="compositionally biased region" description="Pro residues" evidence="1">
    <location>
        <begin position="223"/>
        <end position="233"/>
    </location>
</feature>
<dbReference type="RefSeq" id="XP_022482970.1">
    <property type="nucleotide sequence ID" value="XM_022637160.1"/>
</dbReference>
<evidence type="ECO:0000313" key="3">
    <source>
        <dbReference type="Proteomes" id="UP000177622"/>
    </source>
</evidence>
<evidence type="ECO:0000313" key="2">
    <source>
        <dbReference type="EMBL" id="OGE47511.1"/>
    </source>
</evidence>
<feature type="compositionally biased region" description="Low complexity" evidence="1">
    <location>
        <begin position="186"/>
        <end position="199"/>
    </location>
</feature>
<dbReference type="GeneID" id="34581894"/>
<protein>
    <submittedName>
        <fullName evidence="2">Uncharacterized protein</fullName>
    </submittedName>
</protein>
<dbReference type="OrthoDB" id="4307987at2759"/>
<comment type="caution">
    <text evidence="2">The sequence shown here is derived from an EMBL/GenBank/DDBJ whole genome shotgun (WGS) entry which is preliminary data.</text>
</comment>
<feature type="region of interest" description="Disordered" evidence="1">
    <location>
        <begin position="300"/>
        <end position="319"/>
    </location>
</feature>
<dbReference type="Proteomes" id="UP000177622">
    <property type="component" value="Unassembled WGS sequence"/>
</dbReference>